<keyword evidence="3" id="KW-1185">Reference proteome</keyword>
<name>A0A2W4CQJ0_9HYPH</name>
<sequence length="159" mass="17515">MSARHTLSPAEGQKKSFMGVRSAPPFQLSRHPQHIPRRRLSPRHQTIVVTDSLKALPQNLRLTADVIVSVEKPTARHLMAARKLAGRSAIDFASLAAAYDEVHAAPRLSVLPGFGPARQWAAELAADLALWKAGQLAWSEIDKAATCRVFRPREWTAGR</sequence>
<protein>
    <submittedName>
        <fullName evidence="2">Uncharacterized protein</fullName>
    </submittedName>
</protein>
<accession>A0A2W4CQJ0</accession>
<evidence type="ECO:0000313" key="3">
    <source>
        <dbReference type="Proteomes" id="UP000248925"/>
    </source>
</evidence>
<dbReference type="Proteomes" id="UP000248925">
    <property type="component" value="Unassembled WGS sequence"/>
</dbReference>
<gene>
    <name evidence="2" type="ORF">CPY51_10245</name>
</gene>
<reference evidence="2 3" key="1">
    <citation type="journal article" date="2018" name="Sci. Rep.">
        <title>Rhizobium tumorigenes sp. nov., a novel plant tumorigenic bacterium isolated from cane gall tumors on thornless blackberry.</title>
        <authorList>
            <person name="Kuzmanovi N."/>
            <person name="Smalla K."/>
            <person name="Gronow S."/>
            <person name="PuBawska J."/>
        </authorList>
    </citation>
    <scope>NUCLEOTIDE SEQUENCE [LARGE SCALE GENOMIC DNA]</scope>
    <source>
        <strain evidence="2 3">CCBAU 85046</strain>
    </source>
</reference>
<evidence type="ECO:0000256" key="1">
    <source>
        <dbReference type="SAM" id="MobiDB-lite"/>
    </source>
</evidence>
<proteinExistence type="predicted"/>
<organism evidence="2 3">
    <name type="scientific">Rhizobium tubonense</name>
    <dbReference type="NCBI Taxonomy" id="484088"/>
    <lineage>
        <taxon>Bacteria</taxon>
        <taxon>Pseudomonadati</taxon>
        <taxon>Pseudomonadota</taxon>
        <taxon>Alphaproteobacteria</taxon>
        <taxon>Hyphomicrobiales</taxon>
        <taxon>Rhizobiaceae</taxon>
        <taxon>Rhizobium/Agrobacterium group</taxon>
        <taxon>Rhizobium</taxon>
    </lineage>
</organism>
<comment type="caution">
    <text evidence="2">The sequence shown here is derived from an EMBL/GenBank/DDBJ whole genome shotgun (WGS) entry which is preliminary data.</text>
</comment>
<dbReference type="EMBL" id="PCDP01000032">
    <property type="protein sequence ID" value="PZM14611.1"/>
    <property type="molecule type" value="Genomic_DNA"/>
</dbReference>
<dbReference type="AlphaFoldDB" id="A0A2W4CQJ0"/>
<feature type="region of interest" description="Disordered" evidence="1">
    <location>
        <begin position="1"/>
        <end position="37"/>
    </location>
</feature>
<evidence type="ECO:0000313" key="2">
    <source>
        <dbReference type="EMBL" id="PZM14611.1"/>
    </source>
</evidence>